<dbReference type="EMBL" id="AUZZ01010230">
    <property type="protein sequence ID" value="EQD30485.1"/>
    <property type="molecule type" value="Genomic_DNA"/>
</dbReference>
<organism evidence="2">
    <name type="scientific">mine drainage metagenome</name>
    <dbReference type="NCBI Taxonomy" id="410659"/>
    <lineage>
        <taxon>unclassified sequences</taxon>
        <taxon>metagenomes</taxon>
        <taxon>ecological metagenomes</taxon>
    </lineage>
</organism>
<dbReference type="Gene3D" id="2.60.40.10">
    <property type="entry name" value="Immunoglobulins"/>
    <property type="match status" value="1"/>
</dbReference>
<evidence type="ECO:0000259" key="1">
    <source>
        <dbReference type="PROSITE" id="PS50853"/>
    </source>
</evidence>
<proteinExistence type="predicted"/>
<feature type="non-terminal residue" evidence="2">
    <location>
        <position position="1"/>
    </location>
</feature>
<dbReference type="InterPro" id="IPR036116">
    <property type="entry name" value="FN3_sf"/>
</dbReference>
<sequence length="104" mass="10316">AYSDTGLAADTAYYYTVEAVNAAGSSPASNEATATTTALPVAAVSSFTVNDGSAQRSMVTSVTVTFNQAVTLQTGAITLGLNGGGSIATIVTNPSGDNTTFLIT</sequence>
<accession>T0ZKY4</accession>
<dbReference type="SUPFAM" id="SSF49265">
    <property type="entry name" value="Fibronectin type III"/>
    <property type="match status" value="1"/>
</dbReference>
<feature type="domain" description="Fibronectin type-III" evidence="1">
    <location>
        <begin position="1"/>
        <end position="40"/>
    </location>
</feature>
<dbReference type="InterPro" id="IPR003961">
    <property type="entry name" value="FN3_dom"/>
</dbReference>
<protein>
    <recommendedName>
        <fullName evidence="1">Fibronectin type-III domain-containing protein</fullName>
    </recommendedName>
</protein>
<dbReference type="AlphaFoldDB" id="T0ZKY4"/>
<dbReference type="InterPro" id="IPR013783">
    <property type="entry name" value="Ig-like_fold"/>
</dbReference>
<evidence type="ECO:0000313" key="2">
    <source>
        <dbReference type="EMBL" id="EQD30485.1"/>
    </source>
</evidence>
<reference evidence="2" key="2">
    <citation type="journal article" date="2014" name="ISME J.">
        <title>Microbial stratification in low pH oxic and suboxic macroscopic growths along an acid mine drainage.</title>
        <authorList>
            <person name="Mendez-Garcia C."/>
            <person name="Mesa V."/>
            <person name="Sprenger R.R."/>
            <person name="Richter M."/>
            <person name="Diez M.S."/>
            <person name="Solano J."/>
            <person name="Bargiela R."/>
            <person name="Golyshina O.V."/>
            <person name="Manteca A."/>
            <person name="Ramos J.L."/>
            <person name="Gallego J.R."/>
            <person name="Llorente I."/>
            <person name="Martins Dos Santos V.A."/>
            <person name="Jensen O.N."/>
            <person name="Pelaez A.I."/>
            <person name="Sanchez J."/>
            <person name="Ferrer M."/>
        </authorList>
    </citation>
    <scope>NUCLEOTIDE SEQUENCE</scope>
</reference>
<comment type="caution">
    <text evidence="2">The sequence shown here is derived from an EMBL/GenBank/DDBJ whole genome shotgun (WGS) entry which is preliminary data.</text>
</comment>
<gene>
    <name evidence="2" type="ORF">B2A_14103</name>
</gene>
<feature type="non-terminal residue" evidence="2">
    <location>
        <position position="104"/>
    </location>
</feature>
<name>T0ZKY4_9ZZZZ</name>
<reference evidence="2" key="1">
    <citation type="submission" date="2013-08" db="EMBL/GenBank/DDBJ databases">
        <authorList>
            <person name="Mendez C."/>
            <person name="Richter M."/>
            <person name="Ferrer M."/>
            <person name="Sanchez J."/>
        </authorList>
    </citation>
    <scope>NUCLEOTIDE SEQUENCE</scope>
</reference>
<dbReference type="CDD" id="cd00063">
    <property type="entry name" value="FN3"/>
    <property type="match status" value="1"/>
</dbReference>
<dbReference type="PROSITE" id="PS50853">
    <property type="entry name" value="FN3"/>
    <property type="match status" value="1"/>
</dbReference>